<sequence length="75" mass="8123">MISVSAIGLNENSARRSVIAMKPNCSPAVIRSLSILEEREISESNGVNQEVNPLLTQSPLSDECEKDSSLASSRY</sequence>
<dbReference type="AlphaFoldDB" id="A0A3P7P8J2"/>
<name>A0A3P7P8J2_9BILA</name>
<evidence type="ECO:0000313" key="2">
    <source>
        <dbReference type="EMBL" id="VDN45268.1"/>
    </source>
</evidence>
<keyword evidence="3" id="KW-1185">Reference proteome</keyword>
<accession>A0A3P7P8J2</accession>
<protein>
    <submittedName>
        <fullName evidence="2">Uncharacterized protein</fullName>
    </submittedName>
</protein>
<feature type="compositionally biased region" description="Polar residues" evidence="1">
    <location>
        <begin position="45"/>
        <end position="60"/>
    </location>
</feature>
<gene>
    <name evidence="2" type="ORF">GPUH_LOCUS26226</name>
</gene>
<dbReference type="Proteomes" id="UP000271098">
    <property type="component" value="Unassembled WGS sequence"/>
</dbReference>
<reference evidence="2 3" key="1">
    <citation type="submission" date="2018-11" db="EMBL/GenBank/DDBJ databases">
        <authorList>
            <consortium name="Pathogen Informatics"/>
        </authorList>
    </citation>
    <scope>NUCLEOTIDE SEQUENCE [LARGE SCALE GENOMIC DNA]</scope>
</reference>
<feature type="region of interest" description="Disordered" evidence="1">
    <location>
        <begin position="42"/>
        <end position="75"/>
    </location>
</feature>
<proteinExistence type="predicted"/>
<organism evidence="2 3">
    <name type="scientific">Gongylonema pulchrum</name>
    <dbReference type="NCBI Taxonomy" id="637853"/>
    <lineage>
        <taxon>Eukaryota</taxon>
        <taxon>Metazoa</taxon>
        <taxon>Ecdysozoa</taxon>
        <taxon>Nematoda</taxon>
        <taxon>Chromadorea</taxon>
        <taxon>Rhabditida</taxon>
        <taxon>Spirurina</taxon>
        <taxon>Spiruromorpha</taxon>
        <taxon>Spiruroidea</taxon>
        <taxon>Gongylonematidae</taxon>
        <taxon>Gongylonema</taxon>
    </lineage>
</organism>
<evidence type="ECO:0000313" key="3">
    <source>
        <dbReference type="Proteomes" id="UP000271098"/>
    </source>
</evidence>
<evidence type="ECO:0000256" key="1">
    <source>
        <dbReference type="SAM" id="MobiDB-lite"/>
    </source>
</evidence>
<dbReference type="EMBL" id="UYRT01109454">
    <property type="protein sequence ID" value="VDN45268.1"/>
    <property type="molecule type" value="Genomic_DNA"/>
</dbReference>